<dbReference type="AlphaFoldDB" id="A0A914Z0S1"/>
<dbReference type="InterPro" id="IPR051053">
    <property type="entry name" value="ECH/Chromodomain_protein"/>
</dbReference>
<dbReference type="CDD" id="cd06558">
    <property type="entry name" value="crotonase-like"/>
    <property type="match status" value="1"/>
</dbReference>
<evidence type="ECO:0000256" key="1">
    <source>
        <dbReference type="ARBA" id="ARBA00004275"/>
    </source>
</evidence>
<dbReference type="PANTHER" id="PTHR43684">
    <property type="match status" value="1"/>
</dbReference>
<organism evidence="4 5">
    <name type="scientific">Panagrolaimus superbus</name>
    <dbReference type="NCBI Taxonomy" id="310955"/>
    <lineage>
        <taxon>Eukaryota</taxon>
        <taxon>Metazoa</taxon>
        <taxon>Ecdysozoa</taxon>
        <taxon>Nematoda</taxon>
        <taxon>Chromadorea</taxon>
        <taxon>Rhabditida</taxon>
        <taxon>Tylenchina</taxon>
        <taxon>Panagrolaimomorpha</taxon>
        <taxon>Panagrolaimoidea</taxon>
        <taxon>Panagrolaimidae</taxon>
        <taxon>Panagrolaimus</taxon>
    </lineage>
</organism>
<dbReference type="GO" id="GO:0004165">
    <property type="term" value="F:delta(3)-delta(2)-enoyl-CoA isomerase activity"/>
    <property type="evidence" value="ECO:0007669"/>
    <property type="project" value="UniProtKB-ARBA"/>
</dbReference>
<evidence type="ECO:0000256" key="3">
    <source>
        <dbReference type="ARBA" id="ARBA00023235"/>
    </source>
</evidence>
<evidence type="ECO:0000313" key="4">
    <source>
        <dbReference type="Proteomes" id="UP000887577"/>
    </source>
</evidence>
<reference evidence="5" key="1">
    <citation type="submission" date="2022-11" db="UniProtKB">
        <authorList>
            <consortium name="WormBaseParasite"/>
        </authorList>
    </citation>
    <scope>IDENTIFICATION</scope>
</reference>
<evidence type="ECO:0000313" key="5">
    <source>
        <dbReference type="WBParaSite" id="PSU_v2.g6329.t1"/>
    </source>
</evidence>
<dbReference type="WBParaSite" id="PSU_v2.g6329.t1">
    <property type="protein sequence ID" value="PSU_v2.g6329.t1"/>
    <property type="gene ID" value="PSU_v2.g6329"/>
</dbReference>
<dbReference type="SUPFAM" id="SSF52096">
    <property type="entry name" value="ClpP/crotonase"/>
    <property type="match status" value="1"/>
</dbReference>
<dbReference type="InterPro" id="IPR001753">
    <property type="entry name" value="Enoyl-CoA_hydra/iso"/>
</dbReference>
<proteinExistence type="predicted"/>
<sequence>MSLDQEILIEKRGKSCWITFNRPKRRNAINTNSYSILNSALKKINEDESTLFTVFTGVGDFFTSGNDFGPEEMSKYTDEPVMGYELLVHGLIDHKKPVIALVNGPAIGIGCTILTLMDYVVAAEHAYFLCPFTSMGLSPEGCSSKTFESLMGYQNAARLALFSEKMTAQEALRTGFIAKLLPTEGFREAGKKIVEHFEKTLAPGSVLSTKELMKGEKWRKKMHAISNREKEFLSERMTSDEAMERLMAKFGLKSKI</sequence>
<dbReference type="Proteomes" id="UP000887577">
    <property type="component" value="Unplaced"/>
</dbReference>
<dbReference type="InterPro" id="IPR029045">
    <property type="entry name" value="ClpP/crotonase-like_dom_sf"/>
</dbReference>
<keyword evidence="4" id="KW-1185">Reference proteome</keyword>
<dbReference type="PANTHER" id="PTHR43684:SF1">
    <property type="entry name" value="ENOYL-COA DELTA ISOMERASE 2"/>
    <property type="match status" value="1"/>
</dbReference>
<dbReference type="InterPro" id="IPR014748">
    <property type="entry name" value="Enoyl-CoA_hydra_C"/>
</dbReference>
<accession>A0A914Z0S1</accession>
<evidence type="ECO:0000256" key="2">
    <source>
        <dbReference type="ARBA" id="ARBA00023140"/>
    </source>
</evidence>
<keyword evidence="2" id="KW-0576">Peroxisome</keyword>
<dbReference type="Gene3D" id="3.90.226.10">
    <property type="entry name" value="2-enoyl-CoA Hydratase, Chain A, domain 1"/>
    <property type="match status" value="1"/>
</dbReference>
<dbReference type="GO" id="GO:0005777">
    <property type="term" value="C:peroxisome"/>
    <property type="evidence" value="ECO:0007669"/>
    <property type="project" value="UniProtKB-SubCell"/>
</dbReference>
<protein>
    <submittedName>
        <fullName evidence="5">Uncharacterized protein</fullName>
    </submittedName>
</protein>
<keyword evidence="3" id="KW-0413">Isomerase</keyword>
<name>A0A914Z0S1_9BILA</name>
<dbReference type="Pfam" id="PF00378">
    <property type="entry name" value="ECH_1"/>
    <property type="match status" value="1"/>
</dbReference>
<comment type="subcellular location">
    <subcellularLocation>
        <location evidence="1">Peroxisome</location>
    </subcellularLocation>
</comment>
<dbReference type="Gene3D" id="1.10.12.10">
    <property type="entry name" value="Lyase 2-enoyl-coa Hydratase, Chain A, domain 2"/>
    <property type="match status" value="1"/>
</dbReference>